<proteinExistence type="predicted"/>
<evidence type="ECO:0000313" key="2">
    <source>
        <dbReference type="EMBL" id="KRL14646.1"/>
    </source>
</evidence>
<dbReference type="STRING" id="1423792.FD09_GL000300"/>
<gene>
    <name evidence="2" type="ORF">FD09_GL000300</name>
</gene>
<sequence length="908" mass="96936">MVTVCFTFYVIKCLVRLNTAQAATVLDAMAPLLQANQVTQQLLASGPSGNQVNIGDNQSQDFFAPTGDAKIYTDADGNWSQIRLTPALAYKKGAVTLNTRIDMTQDFSFNWQVLMKASVDSPSATMADGIGFALHPTYTANELGPNQTVAQALNSIGSAGGNLGTADLMNAFGFKLDSYWNWGNDAQTVGRTGSISGSFYKDPRHDNAANGDAYATWDNRIDGQVDNRIPQNNTTQWGPYGMLTKTDGTGYLTNTASDTGSAVSETPLNGAAATSVNLLSGNWAGLNIVYNAAQHQLAVTLTDLHDTRRTMTWRRTLTAPEIALINQKRYYAFMIQGSTGARYAEQSVQRLRGYFTPENPTLLVRKVTTNGMSVADTQTFTQTTVKKTTAPVQITSAIDNNNFQGVLSHILFTTYDANGNPVTKRVNIATNKDGFDRTIDQWSYTVDPTKYTSLTIVTYVYRRTTNIPTMTLSYAGAAGNGTYALPPNGDVNVTASITNPATGPATWMGVYALDQLPSSLQLKTGSNPNVSQAGNQLKINFGAIDRGQTVTTAFTLHYSGTLPATLYPTGVSADSNGMSLGHSAYIYDQSPELIDAAGKRVDGSYYYVPGTLDAPLAAEKLKESPIITDYINLDPGNFVPHIGNAQPAAKALFHYWDITSPGATTMDPILTGHPTQEITGTTGGTLSGLLADPIANAPQPTVLADYTYLGYYEFTGSGTTSTWHDAKGATAPTFYYQANATSATPQQIAYIYRPSTQKYLAITPPNINFGKRPATAASQGNLWLPSQVGVQAVVTDTRPHTGIPASTGGWQVSITATGPMRGVSSHATLVGAKITFATAGADISTGFTGRAATLALVNGDTHILAQSSVYGSRKLNWGSLGVQLNVPQQAITPDTYQTTITWSVTDGL</sequence>
<dbReference type="Proteomes" id="UP000051330">
    <property type="component" value="Unassembled WGS sequence"/>
</dbReference>
<dbReference type="PATRIC" id="fig|1423792.3.peg.304"/>
<keyword evidence="1" id="KW-0732">Signal</keyword>
<dbReference type="Gene3D" id="2.60.120.200">
    <property type="match status" value="1"/>
</dbReference>
<dbReference type="Pfam" id="PF18483">
    <property type="entry name" value="Lectin_L-type_dom"/>
    <property type="match status" value="1"/>
</dbReference>
<dbReference type="EMBL" id="AZEC01000001">
    <property type="protein sequence ID" value="KRL14646.1"/>
    <property type="molecule type" value="Genomic_DNA"/>
</dbReference>
<dbReference type="InterPro" id="IPR013320">
    <property type="entry name" value="ConA-like_dom_sf"/>
</dbReference>
<reference evidence="2 3" key="1">
    <citation type="journal article" date="2015" name="Genome Announc.">
        <title>Expanding the biotechnology potential of lactobacilli through comparative genomics of 213 strains and associated genera.</title>
        <authorList>
            <person name="Sun Z."/>
            <person name="Harris H.M."/>
            <person name="McCann A."/>
            <person name="Guo C."/>
            <person name="Argimon S."/>
            <person name="Zhang W."/>
            <person name="Yang X."/>
            <person name="Jeffery I.B."/>
            <person name="Cooney J.C."/>
            <person name="Kagawa T.F."/>
            <person name="Liu W."/>
            <person name="Song Y."/>
            <person name="Salvetti E."/>
            <person name="Wrobel A."/>
            <person name="Rasinkangas P."/>
            <person name="Parkhill J."/>
            <person name="Rea M.C."/>
            <person name="O'Sullivan O."/>
            <person name="Ritari J."/>
            <person name="Douillard F.P."/>
            <person name="Paul Ross R."/>
            <person name="Yang R."/>
            <person name="Briner A.E."/>
            <person name="Felis G.E."/>
            <person name="de Vos W.M."/>
            <person name="Barrangou R."/>
            <person name="Klaenhammer T.R."/>
            <person name="Caufield P.W."/>
            <person name="Cui Y."/>
            <person name="Zhang H."/>
            <person name="O'Toole P.W."/>
        </authorList>
    </citation>
    <scope>NUCLEOTIDE SEQUENCE [LARGE SCALE GENOMIC DNA]</scope>
    <source>
        <strain evidence="2 3">DSM 12744</strain>
    </source>
</reference>
<dbReference type="AlphaFoldDB" id="A0A0R1N2V3"/>
<accession>A0A0R1N2V3</accession>
<evidence type="ECO:0000313" key="3">
    <source>
        <dbReference type="Proteomes" id="UP000051330"/>
    </source>
</evidence>
<feature type="signal peptide" evidence="1">
    <location>
        <begin position="1"/>
        <end position="22"/>
    </location>
</feature>
<protein>
    <recommendedName>
        <fullName evidence="4">WxL domain-containing protein</fullName>
    </recommendedName>
</protein>
<name>A0A0R1N2V3_9LACO</name>
<organism evidence="2 3">
    <name type="scientific">Schleiferilactobacillus perolens DSM 12744</name>
    <dbReference type="NCBI Taxonomy" id="1423792"/>
    <lineage>
        <taxon>Bacteria</taxon>
        <taxon>Bacillati</taxon>
        <taxon>Bacillota</taxon>
        <taxon>Bacilli</taxon>
        <taxon>Lactobacillales</taxon>
        <taxon>Lactobacillaceae</taxon>
        <taxon>Schleiferilactobacillus</taxon>
    </lineage>
</organism>
<evidence type="ECO:0000256" key="1">
    <source>
        <dbReference type="SAM" id="SignalP"/>
    </source>
</evidence>
<evidence type="ECO:0008006" key="4">
    <source>
        <dbReference type="Google" id="ProtNLM"/>
    </source>
</evidence>
<comment type="caution">
    <text evidence="2">The sequence shown here is derived from an EMBL/GenBank/DDBJ whole genome shotgun (WGS) entry which is preliminary data.</text>
</comment>
<feature type="chain" id="PRO_5006408174" description="WxL domain-containing protein" evidence="1">
    <location>
        <begin position="23"/>
        <end position="908"/>
    </location>
</feature>
<keyword evidence="3" id="KW-1185">Reference proteome</keyword>
<dbReference type="SUPFAM" id="SSF49899">
    <property type="entry name" value="Concanavalin A-like lectins/glucanases"/>
    <property type="match status" value="1"/>
</dbReference>